<keyword evidence="2" id="KW-0813">Transport</keyword>
<organism evidence="10 11">
    <name type="scientific">Chitinophaga costaii</name>
    <dbReference type="NCBI Taxonomy" id="1335309"/>
    <lineage>
        <taxon>Bacteria</taxon>
        <taxon>Pseudomonadati</taxon>
        <taxon>Bacteroidota</taxon>
        <taxon>Chitinophagia</taxon>
        <taxon>Chitinophagales</taxon>
        <taxon>Chitinophagaceae</taxon>
        <taxon>Chitinophaga</taxon>
    </lineage>
</organism>
<keyword evidence="6" id="KW-0472">Membrane</keyword>
<dbReference type="InterPro" id="IPR039426">
    <property type="entry name" value="TonB-dep_rcpt-like"/>
</dbReference>
<dbReference type="InterPro" id="IPR041700">
    <property type="entry name" value="OMP_b-brl_3"/>
</dbReference>
<dbReference type="GO" id="GO:0044718">
    <property type="term" value="P:siderophore transmembrane transport"/>
    <property type="evidence" value="ECO:0007669"/>
    <property type="project" value="TreeGrafter"/>
</dbReference>
<dbReference type="InterPro" id="IPR036942">
    <property type="entry name" value="Beta-barrel_TonB_sf"/>
</dbReference>
<dbReference type="Proteomes" id="UP000242818">
    <property type="component" value="Unassembled WGS sequence"/>
</dbReference>
<keyword evidence="5 8" id="KW-0732">Signal</keyword>
<sequence>MKRLSLLLGMLLICYAAFAQFGALPGGGKGAQAPPKIGHVFGRVVDQDGKPVPEVAVILLQNRYDSITKKRKDFLFKGVNTTGKGEFSFEELPIMGPPMKLKISLIGYKTIELPVAFQLKMPAGGMKAPQDPAKAMAAASDALSQFEKDLGVIKMETDSHTLEGVTVTGSKPLMQMDIDKKVFNVEKNIVSVGGTAVDVMRNVPSVQVDIDGNVKLRNAVPQIYVEGRPTTLSLDQIPADAIESVEVITNPSAKYDASGGNAGILNIILKKNRKTGYNGNVMAGADIRGGYNGGGSFNVRQGKFNVTATAMVNAMRNKTTGTTDRTNFGDTAVHIDQENNNKTNGQFVFGNLGLDYFATNHTSFSIAGIKVHGKFKPGEVIDINTDSLLPSGTVNNFSQRLTHSAREFNANGLQAGFKHSFAKEGEEWTADLNYFSGRSKFNADYNTNYYDASHTLDGTQLQQQIGTGKNKFLTIQTDYVKPFTAKTKLEAGLRAQIRNTENYNDTYVQYNGMGTPVLLAGATSDYKNHDNVYAAYASVTSGFGNFGYQLGLRGESSNYDGKLTNTGQKFSNRYPISLFPSVFLSQKLKHDQELQLSYTRRVNRPNFFQLIPYTDFTDSLNITRGNPDLVPEFTNSVEGSYSKTFKGNHNILFSLYYKHTNDLITRYLQAGINPGTGKSDIINTYINASSSYTTGAEFTSTNPVTKWLDITTNVNVYNGKINAPDSLASVEQDAMWSWFGKFNSNVKLPKNFSVQISADYQSKTNLPINNNQQQFGPPSSAQSASQGYIRSFWGMDAAVKKTFLKNNAAAVTLSISDIFRTRLNSQFSQSEYFVQNYARLANPQLVKLNFTYRFGKIDTAVFKRKNMKMQGEGMQGASMGQ</sequence>
<evidence type="ECO:0000313" key="10">
    <source>
        <dbReference type="EMBL" id="SCC29665.1"/>
    </source>
</evidence>
<dbReference type="GO" id="GO:0015344">
    <property type="term" value="F:siderophore uptake transmembrane transporter activity"/>
    <property type="evidence" value="ECO:0007669"/>
    <property type="project" value="TreeGrafter"/>
</dbReference>
<dbReference type="SUPFAM" id="SSF56935">
    <property type="entry name" value="Porins"/>
    <property type="match status" value="1"/>
</dbReference>
<evidence type="ECO:0000256" key="3">
    <source>
        <dbReference type="ARBA" id="ARBA00022452"/>
    </source>
</evidence>
<keyword evidence="10" id="KW-0675">Receptor</keyword>
<evidence type="ECO:0000256" key="2">
    <source>
        <dbReference type="ARBA" id="ARBA00022448"/>
    </source>
</evidence>
<dbReference type="OrthoDB" id="905812at2"/>
<evidence type="ECO:0000256" key="6">
    <source>
        <dbReference type="ARBA" id="ARBA00023136"/>
    </source>
</evidence>
<proteinExistence type="predicted"/>
<protein>
    <submittedName>
        <fullName evidence="10">Outer membrane receptor proteins, mostly Fe transport</fullName>
    </submittedName>
</protein>
<dbReference type="SUPFAM" id="SSF49464">
    <property type="entry name" value="Carboxypeptidase regulatory domain-like"/>
    <property type="match status" value="1"/>
</dbReference>
<evidence type="ECO:0000313" key="11">
    <source>
        <dbReference type="Proteomes" id="UP000242818"/>
    </source>
</evidence>
<dbReference type="PANTHER" id="PTHR30069:SF29">
    <property type="entry name" value="HEMOGLOBIN AND HEMOGLOBIN-HAPTOGLOBIN-BINDING PROTEIN 1-RELATED"/>
    <property type="match status" value="1"/>
</dbReference>
<keyword evidence="11" id="KW-1185">Reference proteome</keyword>
<keyword evidence="7" id="KW-0998">Cell outer membrane</keyword>
<accession>A0A1C4DE59</accession>
<name>A0A1C4DE59_9BACT</name>
<evidence type="ECO:0000256" key="8">
    <source>
        <dbReference type="SAM" id="SignalP"/>
    </source>
</evidence>
<dbReference type="AlphaFoldDB" id="A0A1C4DE59"/>
<dbReference type="STRING" id="1335309.GA0116948_105230"/>
<dbReference type="Gene3D" id="2.170.130.10">
    <property type="entry name" value="TonB-dependent receptor, plug domain"/>
    <property type="match status" value="1"/>
</dbReference>
<gene>
    <name evidence="10" type="ORF">GA0116948_105230</name>
</gene>
<dbReference type="RefSeq" id="WP_089711563.1">
    <property type="nucleotide sequence ID" value="NZ_FMAR01000005.1"/>
</dbReference>
<dbReference type="Pfam" id="PF14905">
    <property type="entry name" value="OMP_b-brl_3"/>
    <property type="match status" value="1"/>
</dbReference>
<keyword evidence="3" id="KW-1134">Transmembrane beta strand</keyword>
<dbReference type="GO" id="GO:0009279">
    <property type="term" value="C:cell outer membrane"/>
    <property type="evidence" value="ECO:0007669"/>
    <property type="project" value="UniProtKB-SubCell"/>
</dbReference>
<feature type="chain" id="PRO_5008690448" evidence="8">
    <location>
        <begin position="20"/>
        <end position="881"/>
    </location>
</feature>
<reference evidence="10 11" key="1">
    <citation type="submission" date="2016-08" db="EMBL/GenBank/DDBJ databases">
        <authorList>
            <person name="Seilhamer J.J."/>
        </authorList>
    </citation>
    <scope>NUCLEOTIDE SEQUENCE [LARGE SCALE GENOMIC DNA]</scope>
    <source>
        <strain evidence="10 11">A37T2</strain>
    </source>
</reference>
<dbReference type="EMBL" id="FMAR01000005">
    <property type="protein sequence ID" value="SCC29665.1"/>
    <property type="molecule type" value="Genomic_DNA"/>
</dbReference>
<evidence type="ECO:0000259" key="9">
    <source>
        <dbReference type="Pfam" id="PF14905"/>
    </source>
</evidence>
<keyword evidence="4" id="KW-0812">Transmembrane</keyword>
<dbReference type="InterPro" id="IPR037066">
    <property type="entry name" value="Plug_dom_sf"/>
</dbReference>
<dbReference type="InterPro" id="IPR008969">
    <property type="entry name" value="CarboxyPept-like_regulatory"/>
</dbReference>
<evidence type="ECO:0000256" key="4">
    <source>
        <dbReference type="ARBA" id="ARBA00022692"/>
    </source>
</evidence>
<feature type="domain" description="Outer membrane protein beta-barrel" evidence="9">
    <location>
        <begin position="419"/>
        <end position="852"/>
    </location>
</feature>
<dbReference type="PANTHER" id="PTHR30069">
    <property type="entry name" value="TONB-DEPENDENT OUTER MEMBRANE RECEPTOR"/>
    <property type="match status" value="1"/>
</dbReference>
<evidence type="ECO:0000256" key="7">
    <source>
        <dbReference type="ARBA" id="ARBA00023237"/>
    </source>
</evidence>
<dbReference type="Gene3D" id="2.40.170.20">
    <property type="entry name" value="TonB-dependent receptor, beta-barrel domain"/>
    <property type="match status" value="1"/>
</dbReference>
<feature type="signal peptide" evidence="8">
    <location>
        <begin position="1"/>
        <end position="19"/>
    </location>
</feature>
<evidence type="ECO:0000256" key="1">
    <source>
        <dbReference type="ARBA" id="ARBA00004571"/>
    </source>
</evidence>
<evidence type="ECO:0000256" key="5">
    <source>
        <dbReference type="ARBA" id="ARBA00022729"/>
    </source>
</evidence>
<comment type="subcellular location">
    <subcellularLocation>
        <location evidence="1">Cell outer membrane</location>
        <topology evidence="1">Multi-pass membrane protein</topology>
    </subcellularLocation>
</comment>